<dbReference type="Proteomes" id="UP000317429">
    <property type="component" value="Chromosome"/>
</dbReference>
<evidence type="ECO:0000313" key="3">
    <source>
        <dbReference type="Proteomes" id="UP000317429"/>
    </source>
</evidence>
<feature type="region of interest" description="Disordered" evidence="1">
    <location>
        <begin position="305"/>
        <end position="332"/>
    </location>
</feature>
<dbReference type="EMBL" id="CP036291">
    <property type="protein sequence ID" value="QDU89652.1"/>
    <property type="molecule type" value="Genomic_DNA"/>
</dbReference>
<dbReference type="InterPro" id="IPR036439">
    <property type="entry name" value="Dockerin_dom_sf"/>
</dbReference>
<dbReference type="PROSITE" id="PS00018">
    <property type="entry name" value="EF_HAND_1"/>
    <property type="match status" value="1"/>
</dbReference>
<reference evidence="2 3" key="1">
    <citation type="submission" date="2019-02" db="EMBL/GenBank/DDBJ databases">
        <title>Deep-cultivation of Planctomycetes and their phenomic and genomic characterization uncovers novel biology.</title>
        <authorList>
            <person name="Wiegand S."/>
            <person name="Jogler M."/>
            <person name="Boedeker C."/>
            <person name="Pinto D."/>
            <person name="Vollmers J."/>
            <person name="Rivas-Marin E."/>
            <person name="Kohn T."/>
            <person name="Peeters S.H."/>
            <person name="Heuer A."/>
            <person name="Rast P."/>
            <person name="Oberbeckmann S."/>
            <person name="Bunk B."/>
            <person name="Jeske O."/>
            <person name="Meyerdierks A."/>
            <person name="Storesund J.E."/>
            <person name="Kallscheuer N."/>
            <person name="Luecker S."/>
            <person name="Lage O.M."/>
            <person name="Pohl T."/>
            <person name="Merkel B.J."/>
            <person name="Hornburger P."/>
            <person name="Mueller R.-W."/>
            <person name="Bruemmer F."/>
            <person name="Labrenz M."/>
            <person name="Spormann A.M."/>
            <person name="Op den Camp H."/>
            <person name="Overmann J."/>
            <person name="Amann R."/>
            <person name="Jetten M.S.M."/>
            <person name="Mascher T."/>
            <person name="Medema M.H."/>
            <person name="Devos D.P."/>
            <person name="Kaster A.-K."/>
            <person name="Ovreas L."/>
            <person name="Rohde M."/>
            <person name="Galperin M.Y."/>
            <person name="Jogler C."/>
        </authorList>
    </citation>
    <scope>NUCLEOTIDE SEQUENCE [LARGE SCALE GENOMIC DNA]</scope>
    <source>
        <strain evidence="2 3">Pla175</strain>
    </source>
</reference>
<accession>A0A518DDZ9</accession>
<dbReference type="KEGG" id="pnd:Pla175_30450"/>
<dbReference type="InterPro" id="IPR018247">
    <property type="entry name" value="EF_Hand_1_Ca_BS"/>
</dbReference>
<name>A0A518DDZ9_9BACT</name>
<sequence>MNTFAVRVGLLVAMFCVQGVVSRTDAMVIADAAADYVAAAGGPTTALTTPPPGWSYLGADAANGGAEVTLTAGQVGNVDPAYQGFVGVSGFGTAAVYGTNTADPAEFEIFSNGDANGAVVGTDLLLHPGQAGNADQFVIARYTISAADVANSAGLTGVISGSFRELVVGGGAAAQSVSVEIFQNGASLFSALGGTTAQGTPGILEQSAGSFNLTGLTFAQNDTIDFVVGINGHFGADEAALRATISLVPENEVDVSASLEIDRDTGSIAIKTSVGVTPLNILGYKISSPSRSLDRGAWRSIAGNYDVGNPGPNQLDPNDAWTELTADPGDGSELSELETDGGDGAFLAASLDIDLGSGDGSTTFGPWLQNPVEDVRAELLLSGGAVLSIPVSFVGNNGAAFERSDLDFDGDIDTDDWMVYRDGLDTDLAGLLPALAYQAGDLDGDFDNDVEDFAIFKADFENANPGMTLASALAVPEPAGASCLLVGAAALLLLSRRKGDCDPCNQHDEVNLERSSAVRQRRRLLAARVLPSCLAAGIAIGAASSSSAQVIADAAADYVTAAGGPTGVLTTPPTGWSYLGATAANGGTEVALTAGQVGNVGAAYQGFVGVSTAGTAAVYGTNTAGSAEFEIFGNGEANGAVVGADLLLHPGQGGNADAFVIARYTISAADVLNAAAGSGAISGSFRDLIVGGGAAAQSISAAVYQNNTSLFSTAGGTVAQGTPGILTQAAGTFDLTGLTFAENDTIDFEVGINGHFGADETALRATITLGPPINVLKIVANPLTGALSLQNPNANVDYDIDFYTIKSDAMALSFDGWNSLQDQNRSGFPAGDGSGNGWEQSGGSDDGTLTEAYLTGSSTVEAGASIPLGLAFDPSVFGAANDGDLTFEYRLAGTGQVITGTVEYDSSVLPGDFNADGLVNAADYTVWRDNLGAADESSLNGAGSNSGGVDQADYALWKSSFGQPAASAVGSAATAAVPEPGAIALGLFCLLAAATLAARGRAGGAASGRSLAALGVGVLVALSAGPLQAGVTNDRLLLFGEGAAGAGGAVPENGAPGVVVGANVSNPAAGDTVDNQGPSGAYLGLNQDGSPQYVNVNSGPLARGGTSPGDVGIRFDGTDDRLTGLPLNRPDELADLVLLASGSTYPINYDGIAARGLQLWVYPDASALGSVGAPTSFQSVVFDTLQSGGPAITAEGKWTQTNAGRINGSNAIPATVAVPAGNTWYHVMQQVYAHGAAGSPKVVPGSGAAQAFTSVLYVDGVAVSANNGNIALGGTNNYTTELVVGASQVANDGINPLYGNYFSGAVDNLSMYVYGDNETGTPGVLSDGEDWGDFDLFSDNAWIANAIAQIPGGELKQGDVNRDGDIDQLDVDSFVLGWGSENHIAGATNTLIVGDWNTWLDGDMNHDGVTDLFDAYILHESLRTTPLGGLDFALLVNPVPEPASLVLIGVAVSGVLAVCRTNRSTGQDAREQRVAQRGCCETGC</sequence>
<evidence type="ECO:0008006" key="4">
    <source>
        <dbReference type="Google" id="ProtNLM"/>
    </source>
</evidence>
<feature type="region of interest" description="Disordered" evidence="1">
    <location>
        <begin position="823"/>
        <end position="848"/>
    </location>
</feature>
<proteinExistence type="predicted"/>
<protein>
    <recommendedName>
        <fullName evidence="4">PEP-CTERM motif protein</fullName>
    </recommendedName>
</protein>
<evidence type="ECO:0000256" key="1">
    <source>
        <dbReference type="SAM" id="MobiDB-lite"/>
    </source>
</evidence>
<keyword evidence="3" id="KW-1185">Reference proteome</keyword>
<dbReference type="Gene3D" id="1.10.1330.10">
    <property type="entry name" value="Dockerin domain"/>
    <property type="match status" value="1"/>
</dbReference>
<organism evidence="2 3">
    <name type="scientific">Pirellulimonas nuda</name>
    <dbReference type="NCBI Taxonomy" id="2528009"/>
    <lineage>
        <taxon>Bacteria</taxon>
        <taxon>Pseudomonadati</taxon>
        <taxon>Planctomycetota</taxon>
        <taxon>Planctomycetia</taxon>
        <taxon>Pirellulales</taxon>
        <taxon>Lacipirellulaceae</taxon>
        <taxon>Pirellulimonas</taxon>
    </lineage>
</organism>
<evidence type="ECO:0000313" key="2">
    <source>
        <dbReference type="EMBL" id="QDU89652.1"/>
    </source>
</evidence>
<gene>
    <name evidence="2" type="ORF">Pla175_30450</name>
</gene>
<dbReference type="RefSeq" id="WP_145286608.1">
    <property type="nucleotide sequence ID" value="NZ_CP036291.1"/>
</dbReference>
<dbReference type="OrthoDB" id="227994at2"/>
<dbReference type="GO" id="GO:0000272">
    <property type="term" value="P:polysaccharide catabolic process"/>
    <property type="evidence" value="ECO:0007669"/>
    <property type="project" value="InterPro"/>
</dbReference>